<protein>
    <recommendedName>
        <fullName evidence="3">tRNA threonylcarbamoyladenosine biosynthesis protein TsaE</fullName>
    </recommendedName>
    <alternativeName>
        <fullName evidence="10">t(6)A37 threonylcarbamoyladenosine biosynthesis protein TsaE</fullName>
    </alternativeName>
</protein>
<evidence type="ECO:0000256" key="2">
    <source>
        <dbReference type="ARBA" id="ARBA00007599"/>
    </source>
</evidence>
<accession>A0A433ELZ4</accession>
<dbReference type="GO" id="GO:0005737">
    <property type="term" value="C:cytoplasm"/>
    <property type="evidence" value="ECO:0007669"/>
    <property type="project" value="UniProtKB-SubCell"/>
</dbReference>
<evidence type="ECO:0000256" key="5">
    <source>
        <dbReference type="ARBA" id="ARBA00022694"/>
    </source>
</evidence>
<dbReference type="Pfam" id="PF02367">
    <property type="entry name" value="TsaE"/>
    <property type="match status" value="1"/>
</dbReference>
<gene>
    <name evidence="11" type="primary">tsaE</name>
    <name evidence="11" type="ORF">D6D54_08770</name>
</gene>
<keyword evidence="4" id="KW-0963">Cytoplasm</keyword>
<dbReference type="PANTHER" id="PTHR33540:SF2">
    <property type="entry name" value="TRNA THREONYLCARBAMOYLADENOSINE BIOSYNTHESIS PROTEIN TSAE"/>
    <property type="match status" value="1"/>
</dbReference>
<comment type="subcellular location">
    <subcellularLocation>
        <location evidence="1">Cytoplasm</location>
    </subcellularLocation>
</comment>
<evidence type="ECO:0000256" key="6">
    <source>
        <dbReference type="ARBA" id="ARBA00022723"/>
    </source>
</evidence>
<comment type="caution">
    <text evidence="11">The sequence shown here is derived from an EMBL/GenBank/DDBJ whole genome shotgun (WGS) entry which is preliminary data.</text>
</comment>
<keyword evidence="9" id="KW-0460">Magnesium</keyword>
<dbReference type="EMBL" id="RAHC01000023">
    <property type="protein sequence ID" value="RUP75275.1"/>
    <property type="molecule type" value="Genomic_DNA"/>
</dbReference>
<reference evidence="11 12" key="1">
    <citation type="journal article" date="2019" name="Genome Biol. Evol.">
        <title>Toxin and genome evolution in a Drosophila defensive symbiosis.</title>
        <authorList>
            <person name="Ballinger M.J."/>
            <person name="Gawryluk R.M."/>
            <person name="Perlman S.J."/>
        </authorList>
    </citation>
    <scope>NUCLEOTIDE SEQUENCE [LARGE SCALE GENOMIC DNA]</scope>
    <source>
        <strain evidence="12">sNeo</strain>
    </source>
</reference>
<keyword evidence="7" id="KW-0547">Nucleotide-binding</keyword>
<dbReference type="GO" id="GO:0016740">
    <property type="term" value="F:transferase activity"/>
    <property type="evidence" value="ECO:0007669"/>
    <property type="project" value="UniProtKB-KW"/>
</dbReference>
<evidence type="ECO:0000313" key="11">
    <source>
        <dbReference type="EMBL" id="RUP75275.1"/>
    </source>
</evidence>
<evidence type="ECO:0000256" key="7">
    <source>
        <dbReference type="ARBA" id="ARBA00022741"/>
    </source>
</evidence>
<keyword evidence="6" id="KW-0479">Metal-binding</keyword>
<dbReference type="NCBIfam" id="TIGR00150">
    <property type="entry name" value="T6A_YjeE"/>
    <property type="match status" value="1"/>
</dbReference>
<dbReference type="PANTHER" id="PTHR33540">
    <property type="entry name" value="TRNA THREONYLCARBAMOYLADENOSINE BIOSYNTHESIS PROTEIN TSAE"/>
    <property type="match status" value="1"/>
</dbReference>
<evidence type="ECO:0000256" key="1">
    <source>
        <dbReference type="ARBA" id="ARBA00004496"/>
    </source>
</evidence>
<evidence type="ECO:0000313" key="12">
    <source>
        <dbReference type="Proteomes" id="UP000274545"/>
    </source>
</evidence>
<dbReference type="Gene3D" id="3.40.50.300">
    <property type="entry name" value="P-loop containing nucleotide triphosphate hydrolases"/>
    <property type="match status" value="1"/>
</dbReference>
<dbReference type="GO" id="GO:0005524">
    <property type="term" value="F:ATP binding"/>
    <property type="evidence" value="ECO:0007669"/>
    <property type="project" value="UniProtKB-KW"/>
</dbReference>
<dbReference type="Proteomes" id="UP000274545">
    <property type="component" value="Unassembled WGS sequence"/>
</dbReference>
<evidence type="ECO:0000256" key="4">
    <source>
        <dbReference type="ARBA" id="ARBA00022490"/>
    </source>
</evidence>
<comment type="similarity">
    <text evidence="2">Belongs to the TsaE family.</text>
</comment>
<proteinExistence type="inferred from homology"/>
<evidence type="ECO:0000256" key="9">
    <source>
        <dbReference type="ARBA" id="ARBA00022842"/>
    </source>
</evidence>
<dbReference type="RefSeq" id="WP_127093469.1">
    <property type="nucleotide sequence ID" value="NZ_CP093047.1"/>
</dbReference>
<keyword evidence="5" id="KW-0819">tRNA processing</keyword>
<organism evidence="11 12">
    <name type="scientific">Spiroplasma poulsonii</name>
    <dbReference type="NCBI Taxonomy" id="2138"/>
    <lineage>
        <taxon>Bacteria</taxon>
        <taxon>Bacillati</taxon>
        <taxon>Mycoplasmatota</taxon>
        <taxon>Mollicutes</taxon>
        <taxon>Entomoplasmatales</taxon>
        <taxon>Spiroplasmataceae</taxon>
        <taxon>Spiroplasma</taxon>
    </lineage>
</organism>
<dbReference type="GO" id="GO:0046872">
    <property type="term" value="F:metal ion binding"/>
    <property type="evidence" value="ECO:0007669"/>
    <property type="project" value="UniProtKB-KW"/>
</dbReference>
<dbReference type="InterPro" id="IPR027417">
    <property type="entry name" value="P-loop_NTPase"/>
</dbReference>
<dbReference type="AlphaFoldDB" id="A0A433ELZ4"/>
<dbReference type="InterPro" id="IPR003442">
    <property type="entry name" value="T6A_TsaE"/>
</dbReference>
<dbReference type="SUPFAM" id="SSF52540">
    <property type="entry name" value="P-loop containing nucleoside triphosphate hydrolases"/>
    <property type="match status" value="1"/>
</dbReference>
<keyword evidence="8" id="KW-0067">ATP-binding</keyword>
<dbReference type="GO" id="GO:0002949">
    <property type="term" value="P:tRNA threonylcarbamoyladenosine modification"/>
    <property type="evidence" value="ECO:0007669"/>
    <property type="project" value="InterPro"/>
</dbReference>
<sequence length="153" mass="17407">MKIMISDENATKQLATKIAPFLQPNWCLLLEGQLAAGKTTFTKYLLAALGVTKPVTSPSFIIMNQYTTPDQTLINHMDCYRLLGLDHSEEWGMYFDYFPNSINIIEWPSLISKDLTDQYEIIKITINIEKDQERVFTIKTNNVALRIALESGG</sequence>
<evidence type="ECO:0000256" key="8">
    <source>
        <dbReference type="ARBA" id="ARBA00022840"/>
    </source>
</evidence>
<keyword evidence="11" id="KW-0808">Transferase</keyword>
<name>A0A433ELZ4_9MOLU</name>
<evidence type="ECO:0000256" key="3">
    <source>
        <dbReference type="ARBA" id="ARBA00019010"/>
    </source>
</evidence>
<evidence type="ECO:0000256" key="10">
    <source>
        <dbReference type="ARBA" id="ARBA00032441"/>
    </source>
</evidence>